<evidence type="ECO:0000259" key="11">
    <source>
        <dbReference type="PROSITE" id="PS50109"/>
    </source>
</evidence>
<gene>
    <name evidence="13" type="ORF">CRN52_08140</name>
</gene>
<dbReference type="GO" id="GO:0005524">
    <property type="term" value="F:ATP binding"/>
    <property type="evidence" value="ECO:0007669"/>
    <property type="project" value="UniProtKB-KW"/>
</dbReference>
<evidence type="ECO:0000256" key="6">
    <source>
        <dbReference type="ARBA" id="ARBA00022679"/>
    </source>
</evidence>
<keyword evidence="10" id="KW-1133">Transmembrane helix</keyword>
<feature type="transmembrane region" description="Helical" evidence="10">
    <location>
        <begin position="7"/>
        <end position="28"/>
    </location>
</feature>
<protein>
    <recommendedName>
        <fullName evidence="3">histidine kinase</fullName>
        <ecNumber evidence="3">2.7.13.3</ecNumber>
    </recommendedName>
</protein>
<reference evidence="13 14" key="1">
    <citation type="journal article" date="2018" name="Front. Microbiol.">
        <title>Phylogeny of Vibrio vulnificus from the Analysis of the Core-Genome: Implications for Intra-Species Taxonomy.</title>
        <authorList>
            <person name="Roig F.J."/>
            <person name="Gonzalez-Candelas F."/>
            <person name="Sanjuan E."/>
            <person name="Fouz B."/>
            <person name="Feil E.J."/>
            <person name="Llorens C."/>
            <person name="Baker-Austin C."/>
            <person name="Oliver J.D."/>
            <person name="Danin-Poleg Y."/>
            <person name="Gibas C.J."/>
            <person name="Kashi Y."/>
            <person name="Gulig P.A."/>
            <person name="Morrison S.S."/>
            <person name="Amaro C."/>
        </authorList>
    </citation>
    <scope>NUCLEOTIDE SEQUENCE [LARGE SCALE GENOMIC DNA]</scope>
    <source>
        <strain evidence="13 14">CECT4608</strain>
    </source>
</reference>
<dbReference type="Gene3D" id="3.30.565.10">
    <property type="entry name" value="Histidine kinase-like ATPase, C-terminal domain"/>
    <property type="match status" value="1"/>
</dbReference>
<dbReference type="PANTHER" id="PTHR44936">
    <property type="entry name" value="SENSOR PROTEIN CREC"/>
    <property type="match status" value="1"/>
</dbReference>
<dbReference type="InterPro" id="IPR050980">
    <property type="entry name" value="2C_sensor_his_kinase"/>
</dbReference>
<evidence type="ECO:0000256" key="3">
    <source>
        <dbReference type="ARBA" id="ARBA00012438"/>
    </source>
</evidence>
<dbReference type="GO" id="GO:0005886">
    <property type="term" value="C:plasma membrane"/>
    <property type="evidence" value="ECO:0007669"/>
    <property type="project" value="UniProtKB-SubCell"/>
</dbReference>
<keyword evidence="5" id="KW-0597">Phosphoprotein</keyword>
<dbReference type="Gene3D" id="1.10.287.130">
    <property type="match status" value="1"/>
</dbReference>
<evidence type="ECO:0000313" key="14">
    <source>
        <dbReference type="Proteomes" id="UP000237466"/>
    </source>
</evidence>
<evidence type="ECO:0000256" key="1">
    <source>
        <dbReference type="ARBA" id="ARBA00000085"/>
    </source>
</evidence>
<keyword evidence="10" id="KW-0472">Membrane</keyword>
<dbReference type="InterPro" id="IPR003594">
    <property type="entry name" value="HATPase_dom"/>
</dbReference>
<dbReference type="SUPFAM" id="SSF55874">
    <property type="entry name" value="ATPase domain of HSP90 chaperone/DNA topoisomerase II/histidine kinase"/>
    <property type="match status" value="1"/>
</dbReference>
<keyword evidence="6" id="KW-0808">Transferase</keyword>
<dbReference type="InterPro" id="IPR004358">
    <property type="entry name" value="Sig_transdc_His_kin-like_C"/>
</dbReference>
<evidence type="ECO:0000256" key="8">
    <source>
        <dbReference type="ARBA" id="ARBA00022777"/>
    </source>
</evidence>
<dbReference type="Proteomes" id="UP000237466">
    <property type="component" value="Unassembled WGS sequence"/>
</dbReference>
<feature type="domain" description="HAMP" evidence="12">
    <location>
        <begin position="169"/>
        <end position="221"/>
    </location>
</feature>
<dbReference type="PROSITE" id="PS50109">
    <property type="entry name" value="HIS_KIN"/>
    <property type="match status" value="1"/>
</dbReference>
<dbReference type="InterPro" id="IPR003661">
    <property type="entry name" value="HisK_dim/P_dom"/>
</dbReference>
<dbReference type="InterPro" id="IPR036097">
    <property type="entry name" value="HisK_dim/P_sf"/>
</dbReference>
<organism evidence="13 14">
    <name type="scientific">Vibrio vulnificus</name>
    <dbReference type="NCBI Taxonomy" id="672"/>
    <lineage>
        <taxon>Bacteria</taxon>
        <taxon>Pseudomonadati</taxon>
        <taxon>Pseudomonadota</taxon>
        <taxon>Gammaproteobacteria</taxon>
        <taxon>Vibrionales</taxon>
        <taxon>Vibrionaceae</taxon>
        <taxon>Vibrio</taxon>
    </lineage>
</organism>
<comment type="caution">
    <text evidence="13">The sequence shown here is derived from an EMBL/GenBank/DDBJ whole genome shotgun (WGS) entry which is preliminary data.</text>
</comment>
<dbReference type="PANTHER" id="PTHR44936:SF10">
    <property type="entry name" value="SENSOR PROTEIN RSTB"/>
    <property type="match status" value="1"/>
</dbReference>
<dbReference type="EMBL" id="PDGH01000068">
    <property type="protein sequence ID" value="POB48687.1"/>
    <property type="molecule type" value="Genomic_DNA"/>
</dbReference>
<evidence type="ECO:0000256" key="4">
    <source>
        <dbReference type="ARBA" id="ARBA00022475"/>
    </source>
</evidence>
<evidence type="ECO:0000256" key="5">
    <source>
        <dbReference type="ARBA" id="ARBA00022553"/>
    </source>
</evidence>
<dbReference type="CDD" id="cd00082">
    <property type="entry name" value="HisKA"/>
    <property type="match status" value="1"/>
</dbReference>
<name>A0A2S3R4Q9_VIBVL</name>
<proteinExistence type="predicted"/>
<evidence type="ECO:0000259" key="12">
    <source>
        <dbReference type="PROSITE" id="PS50885"/>
    </source>
</evidence>
<dbReference type="Pfam" id="PF02518">
    <property type="entry name" value="HATPase_c"/>
    <property type="match status" value="1"/>
</dbReference>
<feature type="domain" description="Histidine kinase" evidence="11">
    <location>
        <begin position="229"/>
        <end position="441"/>
    </location>
</feature>
<dbReference type="PRINTS" id="PR00344">
    <property type="entry name" value="BCTRLSENSOR"/>
</dbReference>
<keyword evidence="10" id="KW-0812">Transmembrane</keyword>
<dbReference type="InterPro" id="IPR003660">
    <property type="entry name" value="HAMP_dom"/>
</dbReference>
<dbReference type="SUPFAM" id="SSF47384">
    <property type="entry name" value="Homodimeric domain of signal transducing histidine kinase"/>
    <property type="match status" value="1"/>
</dbReference>
<feature type="transmembrane region" description="Helical" evidence="10">
    <location>
        <begin position="148"/>
        <end position="168"/>
    </location>
</feature>
<dbReference type="InterPro" id="IPR036890">
    <property type="entry name" value="HATPase_C_sf"/>
</dbReference>
<evidence type="ECO:0000256" key="7">
    <source>
        <dbReference type="ARBA" id="ARBA00022741"/>
    </source>
</evidence>
<accession>A0A2S3R4Q9</accession>
<dbReference type="SMART" id="SM00388">
    <property type="entry name" value="HisKA"/>
    <property type="match status" value="1"/>
</dbReference>
<keyword evidence="9" id="KW-0067">ATP-binding</keyword>
<dbReference type="InterPro" id="IPR005467">
    <property type="entry name" value="His_kinase_dom"/>
</dbReference>
<keyword evidence="8 13" id="KW-0418">Kinase</keyword>
<dbReference type="EC" id="2.7.13.3" evidence="3"/>
<dbReference type="GO" id="GO:0000155">
    <property type="term" value="F:phosphorelay sensor kinase activity"/>
    <property type="evidence" value="ECO:0007669"/>
    <property type="project" value="InterPro"/>
</dbReference>
<dbReference type="RefSeq" id="WP_103200132.1">
    <property type="nucleotide sequence ID" value="NZ_PDGH01000068.1"/>
</dbReference>
<comment type="subcellular location">
    <subcellularLocation>
        <location evidence="2">Cell membrane</location>
        <topology evidence="2">Multi-pass membrane protein</topology>
    </subcellularLocation>
</comment>
<evidence type="ECO:0000313" key="13">
    <source>
        <dbReference type="EMBL" id="POB48687.1"/>
    </source>
</evidence>
<evidence type="ECO:0000256" key="10">
    <source>
        <dbReference type="SAM" id="Phobius"/>
    </source>
</evidence>
<keyword evidence="4" id="KW-1003">Cell membrane</keyword>
<dbReference type="SMART" id="SM00387">
    <property type="entry name" value="HATPase_c"/>
    <property type="match status" value="1"/>
</dbReference>
<evidence type="ECO:0000256" key="9">
    <source>
        <dbReference type="ARBA" id="ARBA00022840"/>
    </source>
</evidence>
<comment type="catalytic activity">
    <reaction evidence="1">
        <text>ATP + protein L-histidine = ADP + protein N-phospho-L-histidine.</text>
        <dbReference type="EC" id="2.7.13.3"/>
    </reaction>
</comment>
<keyword evidence="7" id="KW-0547">Nucleotide-binding</keyword>
<evidence type="ECO:0000256" key="2">
    <source>
        <dbReference type="ARBA" id="ARBA00004651"/>
    </source>
</evidence>
<sequence>MRRSMFTCLYLELVIGLFVTVAVFLYFAEDYMRQTDLEIFLNDGSYFVDLYTEQRTKADSQFSALARNHYQKFYIFELYLLDNWDGSPPCDGCRLLDTLQAVPIYITEENVYLAVFPLPNSRHSLVFKETRDFFSPNIEWYEDSEIKFLLMLVTTMALSLALLVYVPLYRVRKRVDRLVALQKRFGEGELSVRSEIYNTSPLHEASVSFNMMAEEIESRVKQSQIFSQAIPHEIRTPLSRIQMASDLVRRKVPAEQQRLFDDIDEYIEDINELTTDVIQLSRLNALTKEYRESMRIEKSLLAFCECRTRLMSNGLGDVKTDGIRRSDVMVFESTLAQLVLDNLIKNAARYGHGRVDVTLRDFDCCWCIDVEDDGPGIPLDKRDEIFIAFARLDQSRNANSGGFGLGLAIASSAAKRLGWHLSVDDSHLGGARFSILIPNQNNGDNASPGDDEAFKKYQARIDKAFH</sequence>
<dbReference type="Pfam" id="PF00512">
    <property type="entry name" value="HisKA"/>
    <property type="match status" value="1"/>
</dbReference>
<dbReference type="AlphaFoldDB" id="A0A2S3R4Q9"/>
<dbReference type="PROSITE" id="PS50885">
    <property type="entry name" value="HAMP"/>
    <property type="match status" value="1"/>
</dbReference>